<dbReference type="AlphaFoldDB" id="A0A0F9AN29"/>
<evidence type="ECO:0000313" key="1">
    <source>
        <dbReference type="EMBL" id="KKK99685.1"/>
    </source>
</evidence>
<name>A0A0F9AN29_9ZZZZ</name>
<reference evidence="1" key="1">
    <citation type="journal article" date="2015" name="Nature">
        <title>Complex archaea that bridge the gap between prokaryotes and eukaryotes.</title>
        <authorList>
            <person name="Spang A."/>
            <person name="Saw J.H."/>
            <person name="Jorgensen S.L."/>
            <person name="Zaremba-Niedzwiedzka K."/>
            <person name="Martijn J."/>
            <person name="Lind A.E."/>
            <person name="van Eijk R."/>
            <person name="Schleper C."/>
            <person name="Guy L."/>
            <person name="Ettema T.J."/>
        </authorList>
    </citation>
    <scope>NUCLEOTIDE SEQUENCE</scope>
</reference>
<gene>
    <name evidence="1" type="ORF">LCGC14_2630240</name>
</gene>
<comment type="caution">
    <text evidence="1">The sequence shown here is derived from an EMBL/GenBank/DDBJ whole genome shotgun (WGS) entry which is preliminary data.</text>
</comment>
<sequence>MCGKANDRAADPAAGPNDSWFICLESSVHVDANGPILGQAGGGNGPGGA</sequence>
<proteinExistence type="predicted"/>
<protein>
    <submittedName>
        <fullName evidence="1">Uncharacterized protein</fullName>
    </submittedName>
</protein>
<dbReference type="EMBL" id="LAZR01045097">
    <property type="protein sequence ID" value="KKK99685.1"/>
    <property type="molecule type" value="Genomic_DNA"/>
</dbReference>
<organism evidence="1">
    <name type="scientific">marine sediment metagenome</name>
    <dbReference type="NCBI Taxonomy" id="412755"/>
    <lineage>
        <taxon>unclassified sequences</taxon>
        <taxon>metagenomes</taxon>
        <taxon>ecological metagenomes</taxon>
    </lineage>
</organism>
<feature type="non-terminal residue" evidence="1">
    <location>
        <position position="49"/>
    </location>
</feature>
<accession>A0A0F9AN29</accession>